<keyword evidence="11" id="KW-1185">Reference proteome</keyword>
<keyword evidence="5 9" id="KW-0732">Signal</keyword>
<dbReference type="PROSITE" id="PS00956">
    <property type="entry name" value="HYDROPHOBIN"/>
    <property type="match status" value="1"/>
</dbReference>
<name>A0AA39NXA9_9AGAR</name>
<dbReference type="InterPro" id="IPR019778">
    <property type="entry name" value="Class_I_Hydrophobin_CS"/>
</dbReference>
<evidence type="ECO:0000313" key="11">
    <source>
        <dbReference type="Proteomes" id="UP001175227"/>
    </source>
</evidence>
<dbReference type="AlphaFoldDB" id="A0AA39NXA9"/>
<comment type="similarity">
    <text evidence="2 9">Belongs to the fungal hydrophobin family.</text>
</comment>
<dbReference type="GO" id="GO:0009277">
    <property type="term" value="C:fungal-type cell wall"/>
    <property type="evidence" value="ECO:0007669"/>
    <property type="project" value="InterPro"/>
</dbReference>
<keyword evidence="7" id="KW-0325">Glycoprotein</keyword>
<protein>
    <recommendedName>
        <fullName evidence="9">Hydrophobin</fullName>
    </recommendedName>
</protein>
<gene>
    <name evidence="10" type="ORF">IW261DRAFT_1569631</name>
</gene>
<evidence type="ECO:0000256" key="2">
    <source>
        <dbReference type="ARBA" id="ARBA00010446"/>
    </source>
</evidence>
<evidence type="ECO:0000256" key="3">
    <source>
        <dbReference type="ARBA" id="ARBA00022512"/>
    </source>
</evidence>
<dbReference type="Pfam" id="PF01185">
    <property type="entry name" value="Hydrophobin"/>
    <property type="match status" value="1"/>
</dbReference>
<evidence type="ECO:0000313" key="10">
    <source>
        <dbReference type="EMBL" id="KAK0473568.1"/>
    </source>
</evidence>
<dbReference type="EMBL" id="JAUEPR010000032">
    <property type="protein sequence ID" value="KAK0473568.1"/>
    <property type="molecule type" value="Genomic_DNA"/>
</dbReference>
<sequence length="92" mass="9355">MFSRAFVATIMMVVALTTSVMSVPTTAGNSCNSGPVQCCNKNLNGVVGNCSPLSVVGVLPNGSQCNQQTVCCEDNSVSAVVAINCTPINVNA</sequence>
<dbReference type="InterPro" id="IPR001338">
    <property type="entry name" value="Class_I_Hydrophobin"/>
</dbReference>
<comment type="subunit">
    <text evidence="8">Self-assembles to form functional amyloid fibrils called rodlets. Self-assembly into fibrillar rodlets occurs spontaneously at hydrophobic:hydrophilic interfaces and the rodlets further associate laterally to form amphipathic monolayers.</text>
</comment>
<evidence type="ECO:0000256" key="8">
    <source>
        <dbReference type="ARBA" id="ARBA00093546"/>
    </source>
</evidence>
<feature type="chain" id="PRO_5041490447" description="Hydrophobin" evidence="9">
    <location>
        <begin position="23"/>
        <end position="92"/>
    </location>
</feature>
<proteinExistence type="inferred from homology"/>
<reference evidence="10" key="1">
    <citation type="submission" date="2023-06" db="EMBL/GenBank/DDBJ databases">
        <authorList>
            <consortium name="Lawrence Berkeley National Laboratory"/>
            <person name="Ahrendt S."/>
            <person name="Sahu N."/>
            <person name="Indic B."/>
            <person name="Wong-Bajracharya J."/>
            <person name="Merenyi Z."/>
            <person name="Ke H.-M."/>
            <person name="Monk M."/>
            <person name="Kocsube S."/>
            <person name="Drula E."/>
            <person name="Lipzen A."/>
            <person name="Balint B."/>
            <person name="Henrissat B."/>
            <person name="Andreopoulos B."/>
            <person name="Martin F.M."/>
            <person name="Harder C.B."/>
            <person name="Rigling D."/>
            <person name="Ford K.L."/>
            <person name="Foster G.D."/>
            <person name="Pangilinan J."/>
            <person name="Papanicolaou A."/>
            <person name="Barry K."/>
            <person name="LaButti K."/>
            <person name="Viragh M."/>
            <person name="Koriabine M."/>
            <person name="Yan M."/>
            <person name="Riley R."/>
            <person name="Champramary S."/>
            <person name="Plett K.L."/>
            <person name="Tsai I.J."/>
            <person name="Slot J."/>
            <person name="Sipos G."/>
            <person name="Plett J."/>
            <person name="Nagy L.G."/>
            <person name="Grigoriev I.V."/>
        </authorList>
    </citation>
    <scope>NUCLEOTIDE SEQUENCE</scope>
    <source>
        <strain evidence="10">ICMP 16352</strain>
    </source>
</reference>
<evidence type="ECO:0000256" key="5">
    <source>
        <dbReference type="ARBA" id="ARBA00022729"/>
    </source>
</evidence>
<accession>A0AA39NXA9</accession>
<dbReference type="GO" id="GO:0005199">
    <property type="term" value="F:structural constituent of cell wall"/>
    <property type="evidence" value="ECO:0007669"/>
    <property type="project" value="InterPro"/>
</dbReference>
<keyword evidence="6 9" id="KW-1015">Disulfide bond</keyword>
<feature type="signal peptide" evidence="9">
    <location>
        <begin position="1"/>
        <end position="22"/>
    </location>
</feature>
<evidence type="ECO:0000256" key="6">
    <source>
        <dbReference type="ARBA" id="ARBA00023157"/>
    </source>
</evidence>
<evidence type="ECO:0000256" key="4">
    <source>
        <dbReference type="ARBA" id="ARBA00022525"/>
    </source>
</evidence>
<comment type="caution">
    <text evidence="10">The sequence shown here is derived from an EMBL/GenBank/DDBJ whole genome shotgun (WGS) entry which is preliminary data.</text>
</comment>
<dbReference type="SMART" id="SM00075">
    <property type="entry name" value="HYDRO"/>
    <property type="match status" value="1"/>
</dbReference>
<evidence type="ECO:0000256" key="9">
    <source>
        <dbReference type="RuleBase" id="RU365009"/>
    </source>
</evidence>
<evidence type="ECO:0000256" key="7">
    <source>
        <dbReference type="ARBA" id="ARBA00023180"/>
    </source>
</evidence>
<evidence type="ECO:0000256" key="1">
    <source>
        <dbReference type="ARBA" id="ARBA00004191"/>
    </source>
</evidence>
<dbReference type="CDD" id="cd23507">
    <property type="entry name" value="hydrophobin_I"/>
    <property type="match status" value="1"/>
</dbReference>
<keyword evidence="3 9" id="KW-0134">Cell wall</keyword>
<organism evidence="10 11">
    <name type="scientific">Armillaria novae-zelandiae</name>
    <dbReference type="NCBI Taxonomy" id="153914"/>
    <lineage>
        <taxon>Eukaryota</taxon>
        <taxon>Fungi</taxon>
        <taxon>Dikarya</taxon>
        <taxon>Basidiomycota</taxon>
        <taxon>Agaricomycotina</taxon>
        <taxon>Agaricomycetes</taxon>
        <taxon>Agaricomycetidae</taxon>
        <taxon>Agaricales</taxon>
        <taxon>Marasmiineae</taxon>
        <taxon>Physalacriaceae</taxon>
        <taxon>Armillaria</taxon>
    </lineage>
</organism>
<keyword evidence="4 9" id="KW-0964">Secreted</keyword>
<dbReference type="Proteomes" id="UP001175227">
    <property type="component" value="Unassembled WGS sequence"/>
</dbReference>
<comment type="subcellular location">
    <subcellularLocation>
        <location evidence="1 9">Secreted</location>
        <location evidence="1 9">Cell wall</location>
    </subcellularLocation>
</comment>